<accession>W2SQ34</accession>
<gene>
    <name evidence="1" type="ORF">NECAME_14155</name>
</gene>
<evidence type="ECO:0000313" key="2">
    <source>
        <dbReference type="Proteomes" id="UP000053676"/>
    </source>
</evidence>
<dbReference type="AlphaFoldDB" id="W2SQ34"/>
<dbReference type="KEGG" id="nai:NECAME_14155"/>
<proteinExistence type="predicted"/>
<dbReference type="EMBL" id="KI667578">
    <property type="protein sequence ID" value="ETN71638.1"/>
    <property type="molecule type" value="Genomic_DNA"/>
</dbReference>
<keyword evidence="2" id="KW-1185">Reference proteome</keyword>
<dbReference type="PANTHER" id="PTHR23020">
    <property type="entry name" value="UNCHARACTERIZED NUCLEAR HORMONE RECEPTOR-RELATED"/>
    <property type="match status" value="1"/>
</dbReference>
<name>W2SQ34_NECAM</name>
<sequence>MGCSAIDLVRLFCSCLSGKDRQEHWEQLLEEIYNYLREEAGDIEIPYTLDQLKESYRRFLPLGAFIVLTMIPLLIESVNKISDEEEKRKNMDAAMEKTECLLDDILHYHERNMKLRKGDQDV</sequence>
<dbReference type="InterPro" id="IPR052961">
    <property type="entry name" value="Oxido-Kinase-like_Enzymes"/>
</dbReference>
<dbReference type="Pfam" id="PF07914">
    <property type="entry name" value="DUF1679"/>
    <property type="match status" value="1"/>
</dbReference>
<reference evidence="2" key="1">
    <citation type="journal article" date="2014" name="Nat. Genet.">
        <title>Genome of the human hookworm Necator americanus.</title>
        <authorList>
            <person name="Tang Y.T."/>
            <person name="Gao X."/>
            <person name="Rosa B.A."/>
            <person name="Abubucker S."/>
            <person name="Hallsworth-Pepin K."/>
            <person name="Martin J."/>
            <person name="Tyagi R."/>
            <person name="Heizer E."/>
            <person name="Zhang X."/>
            <person name="Bhonagiri-Palsikar V."/>
            <person name="Minx P."/>
            <person name="Warren W.C."/>
            <person name="Wang Q."/>
            <person name="Zhan B."/>
            <person name="Hotez P.J."/>
            <person name="Sternberg P.W."/>
            <person name="Dougall A."/>
            <person name="Gaze S.T."/>
            <person name="Mulvenna J."/>
            <person name="Sotillo J."/>
            <person name="Ranganathan S."/>
            <person name="Rabelo E.M."/>
            <person name="Wilson R.K."/>
            <person name="Felgner P.L."/>
            <person name="Bethony J."/>
            <person name="Hawdon J.M."/>
            <person name="Gasser R.B."/>
            <person name="Loukas A."/>
            <person name="Mitreva M."/>
        </authorList>
    </citation>
    <scope>NUCLEOTIDE SEQUENCE [LARGE SCALE GENOMIC DNA]</scope>
</reference>
<dbReference type="InterPro" id="IPR012877">
    <property type="entry name" value="Dhs-27"/>
</dbReference>
<organism evidence="1 2">
    <name type="scientific">Necator americanus</name>
    <name type="common">Human hookworm</name>
    <dbReference type="NCBI Taxonomy" id="51031"/>
    <lineage>
        <taxon>Eukaryota</taxon>
        <taxon>Metazoa</taxon>
        <taxon>Ecdysozoa</taxon>
        <taxon>Nematoda</taxon>
        <taxon>Chromadorea</taxon>
        <taxon>Rhabditida</taxon>
        <taxon>Rhabditina</taxon>
        <taxon>Rhabditomorpha</taxon>
        <taxon>Strongyloidea</taxon>
        <taxon>Ancylostomatidae</taxon>
        <taxon>Bunostominae</taxon>
        <taxon>Necator</taxon>
    </lineage>
</organism>
<protein>
    <submittedName>
        <fullName evidence="1">Uncharacterized protein</fullName>
    </submittedName>
</protein>
<dbReference type="OrthoDB" id="5777157at2759"/>
<dbReference type="PANTHER" id="PTHR23020:SF8">
    <property type="entry name" value="CHK KINASE-LIKE DOMAIN-CONTAINING PROTEIN"/>
    <property type="match status" value="1"/>
</dbReference>
<evidence type="ECO:0000313" key="1">
    <source>
        <dbReference type="EMBL" id="ETN71638.1"/>
    </source>
</evidence>
<dbReference type="Proteomes" id="UP000053676">
    <property type="component" value="Unassembled WGS sequence"/>
</dbReference>